<evidence type="ECO:0000259" key="4">
    <source>
        <dbReference type="Pfam" id="PF24312"/>
    </source>
</evidence>
<organism evidence="7 8">
    <name type="scientific">Jaminaea rosea</name>
    <dbReference type="NCBI Taxonomy" id="1569628"/>
    <lineage>
        <taxon>Eukaryota</taxon>
        <taxon>Fungi</taxon>
        <taxon>Dikarya</taxon>
        <taxon>Basidiomycota</taxon>
        <taxon>Ustilaginomycotina</taxon>
        <taxon>Exobasidiomycetes</taxon>
        <taxon>Microstromatales</taxon>
        <taxon>Microstromatales incertae sedis</taxon>
        <taxon>Jaminaea</taxon>
    </lineage>
</organism>
<dbReference type="InterPro" id="IPR056541">
    <property type="entry name" value="Ig-like_POM152"/>
</dbReference>
<dbReference type="GO" id="GO:0006999">
    <property type="term" value="P:nuclear pore organization"/>
    <property type="evidence" value="ECO:0007669"/>
    <property type="project" value="TreeGrafter"/>
</dbReference>
<feature type="region of interest" description="Disordered" evidence="1">
    <location>
        <begin position="950"/>
        <end position="971"/>
    </location>
</feature>
<feature type="domain" description="Nucleoporin POM152 N-terminal transmembrane" evidence="3">
    <location>
        <begin position="53"/>
        <end position="130"/>
    </location>
</feature>
<dbReference type="Pfam" id="PF24097">
    <property type="entry name" value="TMD_POM152"/>
    <property type="match status" value="1"/>
</dbReference>
<dbReference type="RefSeq" id="XP_025362716.1">
    <property type="nucleotide sequence ID" value="XM_025508757.1"/>
</dbReference>
<dbReference type="Pfam" id="PF24527">
    <property type="entry name" value="Ig-like_Pom152_9"/>
    <property type="match status" value="1"/>
</dbReference>
<dbReference type="GO" id="GO:0017056">
    <property type="term" value="F:structural constituent of nuclear pore"/>
    <property type="evidence" value="ECO:0007669"/>
    <property type="project" value="InterPro"/>
</dbReference>
<feature type="region of interest" description="Disordered" evidence="1">
    <location>
        <begin position="285"/>
        <end position="319"/>
    </location>
</feature>
<dbReference type="InterPro" id="IPR037701">
    <property type="entry name" value="Pom152"/>
</dbReference>
<protein>
    <recommendedName>
        <fullName evidence="9">Nucleoporin Pom152</fullName>
    </recommendedName>
</protein>
<accession>A0A316USY2</accession>
<dbReference type="GO" id="GO:0006606">
    <property type="term" value="P:protein import into nucleus"/>
    <property type="evidence" value="ECO:0007669"/>
    <property type="project" value="TreeGrafter"/>
</dbReference>
<keyword evidence="8" id="KW-1185">Reference proteome</keyword>
<feature type="compositionally biased region" description="Basic and acidic residues" evidence="1">
    <location>
        <begin position="1029"/>
        <end position="1040"/>
    </location>
</feature>
<feature type="compositionally biased region" description="Low complexity" evidence="1">
    <location>
        <begin position="9"/>
        <end position="33"/>
    </location>
</feature>
<feature type="domain" description="Nucleoporin POM152 first Ig-like" evidence="5">
    <location>
        <begin position="199"/>
        <end position="352"/>
    </location>
</feature>
<dbReference type="GO" id="GO:0070762">
    <property type="term" value="C:nuclear pore transmembrane ring"/>
    <property type="evidence" value="ECO:0007669"/>
    <property type="project" value="TreeGrafter"/>
</dbReference>
<feature type="region of interest" description="Disordered" evidence="1">
    <location>
        <begin position="1133"/>
        <end position="1157"/>
    </location>
</feature>
<dbReference type="Pfam" id="PF23664">
    <property type="entry name" value="Ig_Pom152"/>
    <property type="match status" value="1"/>
</dbReference>
<reference evidence="7 8" key="1">
    <citation type="journal article" date="2018" name="Mol. Biol. Evol.">
        <title>Broad Genomic Sampling Reveals a Smut Pathogenic Ancestry of the Fungal Clade Ustilaginomycotina.</title>
        <authorList>
            <person name="Kijpornyongpan T."/>
            <person name="Mondo S.J."/>
            <person name="Barry K."/>
            <person name="Sandor L."/>
            <person name="Lee J."/>
            <person name="Lipzen A."/>
            <person name="Pangilinan J."/>
            <person name="LaButti K."/>
            <person name="Hainaut M."/>
            <person name="Henrissat B."/>
            <person name="Grigoriev I.V."/>
            <person name="Spatafora J.W."/>
            <person name="Aime M.C."/>
        </authorList>
    </citation>
    <scope>NUCLEOTIDE SEQUENCE [LARGE SCALE GENOMIC DNA]</scope>
    <source>
        <strain evidence="7 8">MCA 5214</strain>
    </source>
</reference>
<feature type="domain" description="Nucleoporin POM152 Ig-like" evidence="4">
    <location>
        <begin position="812"/>
        <end position="883"/>
    </location>
</feature>
<dbReference type="InterPro" id="IPR056540">
    <property type="entry name" value="TMD_POM152"/>
</dbReference>
<evidence type="ECO:0000259" key="3">
    <source>
        <dbReference type="Pfam" id="PF24097"/>
    </source>
</evidence>
<feature type="compositionally biased region" description="Basic residues" evidence="1">
    <location>
        <begin position="1041"/>
        <end position="1053"/>
    </location>
</feature>
<evidence type="ECO:0000259" key="5">
    <source>
        <dbReference type="Pfam" id="PF24519"/>
    </source>
</evidence>
<dbReference type="InterPro" id="IPR056542">
    <property type="entry name" value="Ig-like_POM152_1st"/>
</dbReference>
<gene>
    <name evidence="7" type="ORF">BDZ90DRAFT_271228</name>
</gene>
<feature type="domain" description="Nucleoporin POM152 immunoglobulin-like" evidence="2">
    <location>
        <begin position="561"/>
        <end position="663"/>
    </location>
</feature>
<dbReference type="Pfam" id="PF24519">
    <property type="entry name" value="Ig-like_Pom152_1"/>
    <property type="match status" value="1"/>
</dbReference>
<evidence type="ECO:0000259" key="6">
    <source>
        <dbReference type="Pfam" id="PF24527"/>
    </source>
</evidence>
<feature type="domain" description="Nucleoporin POM152 Ig-like" evidence="4">
    <location>
        <begin position="461"/>
        <end position="556"/>
    </location>
</feature>
<evidence type="ECO:0000259" key="2">
    <source>
        <dbReference type="Pfam" id="PF23664"/>
    </source>
</evidence>
<dbReference type="Pfam" id="PF24312">
    <property type="entry name" value="Ig-like_POM152"/>
    <property type="match status" value="2"/>
</dbReference>
<dbReference type="OrthoDB" id="5529162at2759"/>
<evidence type="ECO:0008006" key="9">
    <source>
        <dbReference type="Google" id="ProtNLM"/>
    </source>
</evidence>
<feature type="region of interest" description="Disordered" evidence="1">
    <location>
        <begin position="1"/>
        <end position="41"/>
    </location>
</feature>
<name>A0A316USY2_9BASI</name>
<evidence type="ECO:0000256" key="1">
    <source>
        <dbReference type="SAM" id="MobiDB-lite"/>
    </source>
</evidence>
<dbReference type="PANTHER" id="PTHR28206:SF1">
    <property type="entry name" value="NUCLEOPORIN POM152"/>
    <property type="match status" value="1"/>
</dbReference>
<proteinExistence type="predicted"/>
<dbReference type="EMBL" id="KZ819666">
    <property type="protein sequence ID" value="PWN28104.1"/>
    <property type="molecule type" value="Genomic_DNA"/>
</dbReference>
<evidence type="ECO:0000313" key="8">
    <source>
        <dbReference type="Proteomes" id="UP000245884"/>
    </source>
</evidence>
<dbReference type="PANTHER" id="PTHR28206">
    <property type="entry name" value="NUCLEOPORIN POM152"/>
    <property type="match status" value="1"/>
</dbReference>
<feature type="compositionally biased region" description="Low complexity" evidence="1">
    <location>
        <begin position="1134"/>
        <end position="1157"/>
    </location>
</feature>
<dbReference type="InterPro" id="IPR056544">
    <property type="entry name" value="Ig_POM152"/>
</dbReference>
<feature type="domain" description="Nucleoporin POM152 ninth Ig-like" evidence="6">
    <location>
        <begin position="1169"/>
        <end position="1232"/>
    </location>
</feature>
<dbReference type="STRING" id="1569628.A0A316USY2"/>
<dbReference type="Proteomes" id="UP000245884">
    <property type="component" value="Unassembled WGS sequence"/>
</dbReference>
<sequence>MVVAGGLQAAAPPTSSSSSSSSSSAAAATTSASKVPPTRAAAQPPLIPTSVVDAPTQRLWAASLTAAIQAYKLYSFFSPDASLSHALLVDLALVLALSRLRIPRLDFIDAKWAIIGALLAAFDWLALGGWHTLLSFAGLGAVTSWIAAVWDDAFSRPMGLSEHRVRISDLIRPSSHILGEHTIHILPHSTASISSRAPTCHCIGVGKSRVEIPIFFNNTDPTFLQYSVTPFGSENAYPTLYNVTISKGSLTTVESARDMLQGGVKQAIQDGHWDEVEAEVMGSGSVVQRQGQHVPARAGQRSRKAKDSNMHPRQSSQQKFDLSVSAIGRVRLERVMDKSRMDARIAPGEVIIVQCPTTSFAPSLDGQEAGSSPLALVKNNAEDVLSALLGRRHGSTPGAGFRSFDWALPQHEKVPIFARLDRTGSYSWELDHVRDACGNEVSMSSIGKAQFSKEIQVHERAHATIVGCSRERPLQLLRNGTAKEVLLRAANVETDAKWTASVRFEPEDDSTDAWTKNVTIGNDGLGRIQAAKPGNYILEQIDGSYCSGEVGSPWSCPVIEVPPPTADISFSTIEDVCAGSVGVNAMAVLSGSPPFRLQYEIKRSGQPAFRQERVIERTREEFEFRPSTEGAVQYRFIGLSDANYRGLPLDGPTFEQVVHPLASASFVKPTSSSASRREDSKIIMRSCEGNRAKAEVQLEGTGPFDLTYALRTANSGSSVGSSSSHQAAAIQHTVKGITRQRHTLDIELPPAINAHGGSMTISLVSIRDGKNCERSLTTSDVNVEIRRVHPTAAFVVPGSKAAQRTAVLQGESLILEGQEAKLPLRLEGEGPWKVEYRREGDAVPVTTTLHSPEAEIVVDRPGVFQLVSVHDAYCQGSVVQQSSRWNVEVRRRPVVAFDAASAASVGGQGRSSKQQQLSSLIRPPVCRGVPDSANLLLLSGQAPVQVTYEHEAPAASSSSSPTGRRKRETFSTAQNITSLHLSTSVPGWHRYRLVEVGDSSYALGAISRSDSDDLVLEQLVHPLPSARFIDQDHHSSEQQHRRGGRSGPNKRKSFCLGDTLSGRDMARAAPIVQLSGSPPFDLEFELRGIQMHNVALDLNEAESIGEAGDKPFRLDSTGTWVYRIVSLVDGNGCSSTPSPGEDSSSSGSSSASSPPSLSINVAETANLASVGARDDYCVGERIQYVLQGTAPWTVVYSFEGKVSTATNLKTSTSFSRIAEKPGVLEIKSVAHASADADADSVGGGGGSCRKEITNPATESGMRKTIHALPRVRIMDGGHSYQDVRQGTLATILFSLSGEPPFDFTYQHLEATDRHSDPKVLETRTVVGVNAREYRLQTREQGTWRVTWLKDRWCSVSIDGETGDVKRGSGRSVKAKKMAVRGDVKGTIGKGEGVEAGGAFEIEME</sequence>
<dbReference type="InterPro" id="IPR056543">
    <property type="entry name" value="Ig-like_POM152_9th"/>
</dbReference>
<evidence type="ECO:0000313" key="7">
    <source>
        <dbReference type="EMBL" id="PWN28104.1"/>
    </source>
</evidence>
<dbReference type="GeneID" id="37030580"/>
<feature type="region of interest" description="Disordered" evidence="1">
    <location>
        <begin position="1026"/>
        <end position="1057"/>
    </location>
</feature>